<dbReference type="EC" id="2.4.1.250" evidence="3"/>
<dbReference type="AlphaFoldDB" id="A0A644YMH9"/>
<evidence type="ECO:0000259" key="2">
    <source>
        <dbReference type="Pfam" id="PF13439"/>
    </source>
</evidence>
<name>A0A644YMH9_9ZZZZ</name>
<dbReference type="InterPro" id="IPR028098">
    <property type="entry name" value="Glyco_trans_4-like_N"/>
</dbReference>
<dbReference type="Pfam" id="PF13439">
    <property type="entry name" value="Glyco_transf_4"/>
    <property type="match status" value="1"/>
</dbReference>
<keyword evidence="3" id="KW-0808">Transferase</keyword>
<dbReference type="SUPFAM" id="SSF53756">
    <property type="entry name" value="UDP-Glycosyltransferase/glycogen phosphorylase"/>
    <property type="match status" value="1"/>
</dbReference>
<reference evidence="3" key="1">
    <citation type="submission" date="2019-08" db="EMBL/GenBank/DDBJ databases">
        <authorList>
            <person name="Kucharzyk K."/>
            <person name="Murdoch R.W."/>
            <person name="Higgins S."/>
            <person name="Loffler F."/>
        </authorList>
    </citation>
    <scope>NUCLEOTIDE SEQUENCE</scope>
</reference>
<accession>A0A644YMH9</accession>
<dbReference type="GO" id="GO:0102710">
    <property type="term" value="F:D-inositol-3-phosphate glycosyltransferase activity"/>
    <property type="evidence" value="ECO:0007669"/>
    <property type="project" value="UniProtKB-EC"/>
</dbReference>
<evidence type="ECO:0000259" key="1">
    <source>
        <dbReference type="Pfam" id="PF00534"/>
    </source>
</evidence>
<dbReference type="PANTHER" id="PTHR12526">
    <property type="entry name" value="GLYCOSYLTRANSFERASE"/>
    <property type="match status" value="1"/>
</dbReference>
<feature type="domain" description="Glycosyltransferase subfamily 4-like N-terminal" evidence="2">
    <location>
        <begin position="36"/>
        <end position="187"/>
    </location>
</feature>
<dbReference type="Gene3D" id="3.40.50.2000">
    <property type="entry name" value="Glycogen Phosphorylase B"/>
    <property type="match status" value="2"/>
</dbReference>
<proteinExistence type="predicted"/>
<protein>
    <submittedName>
        <fullName evidence="3">D-inositol-3-phosphate glycosyltransferase</fullName>
        <ecNumber evidence="3">2.4.1.250</ecNumber>
    </submittedName>
</protein>
<keyword evidence="3" id="KW-0328">Glycosyltransferase</keyword>
<gene>
    <name evidence="3" type="primary">mshA_62</name>
    <name evidence="3" type="ORF">SDC9_76326</name>
</gene>
<sequence>MWKYSYLREVIKIAKKGVFQRNKKRVLFYTSSLASGGAERQLIYTALAAEERGYGVRIVVDYPICHYDYMLDESRMEVLCTNTTGYTPLKRFFLLSKIIREFRPDVVHSFLSLRNLWAVTLGKIYGVPVKIASIRSTFTEGFSGLRWYKNHADWIVLNSQLAADIAREKYGVDREKIKVIYNAIDFKRFNNARLLPELKRELGLDQTVRLGVTPARFHREKNLPGLVVALHRLNEEGFLENIHFLIVGKTTDSLLEKKVKEQINSNGLSNKISILGFRKDIPEILKTCDFMVLPSFSEGFPNVVLEAMAAGCFVIATPTGGTPELVKDGENGLLSKSTTPVDIAHAIKNYLNMDRSKNDCIRSNAVKWATRYDKELAFETLFTLYG</sequence>
<dbReference type="InterPro" id="IPR001296">
    <property type="entry name" value="Glyco_trans_1"/>
</dbReference>
<evidence type="ECO:0000313" key="3">
    <source>
        <dbReference type="EMBL" id="MPM29785.1"/>
    </source>
</evidence>
<dbReference type="PANTHER" id="PTHR12526:SF630">
    <property type="entry name" value="GLYCOSYLTRANSFERASE"/>
    <property type="match status" value="1"/>
</dbReference>
<feature type="domain" description="Glycosyl transferase family 1" evidence="1">
    <location>
        <begin position="197"/>
        <end position="362"/>
    </location>
</feature>
<dbReference type="EMBL" id="VSSQ01005607">
    <property type="protein sequence ID" value="MPM29785.1"/>
    <property type="molecule type" value="Genomic_DNA"/>
</dbReference>
<dbReference type="CDD" id="cd03801">
    <property type="entry name" value="GT4_PimA-like"/>
    <property type="match status" value="1"/>
</dbReference>
<dbReference type="Pfam" id="PF00534">
    <property type="entry name" value="Glycos_transf_1"/>
    <property type="match status" value="1"/>
</dbReference>
<comment type="caution">
    <text evidence="3">The sequence shown here is derived from an EMBL/GenBank/DDBJ whole genome shotgun (WGS) entry which is preliminary data.</text>
</comment>
<organism evidence="3">
    <name type="scientific">bioreactor metagenome</name>
    <dbReference type="NCBI Taxonomy" id="1076179"/>
    <lineage>
        <taxon>unclassified sequences</taxon>
        <taxon>metagenomes</taxon>
        <taxon>ecological metagenomes</taxon>
    </lineage>
</organism>